<dbReference type="Proteomes" id="UP001430848">
    <property type="component" value="Unassembled WGS sequence"/>
</dbReference>
<organism evidence="2 3">
    <name type="scientific">Diaporthe eres</name>
    <name type="common">Phomopsis oblonga</name>
    <dbReference type="NCBI Taxonomy" id="83184"/>
    <lineage>
        <taxon>Eukaryota</taxon>
        <taxon>Fungi</taxon>
        <taxon>Dikarya</taxon>
        <taxon>Ascomycota</taxon>
        <taxon>Pezizomycotina</taxon>
        <taxon>Sordariomycetes</taxon>
        <taxon>Sordariomycetidae</taxon>
        <taxon>Diaporthales</taxon>
        <taxon>Diaporthaceae</taxon>
        <taxon>Diaporthe</taxon>
        <taxon>Diaporthe eres species complex</taxon>
    </lineage>
</organism>
<feature type="compositionally biased region" description="Low complexity" evidence="1">
    <location>
        <begin position="34"/>
        <end position="46"/>
    </location>
</feature>
<accession>A0ABR1PMK8</accession>
<feature type="region of interest" description="Disordered" evidence="1">
    <location>
        <begin position="1"/>
        <end position="22"/>
    </location>
</feature>
<name>A0ABR1PMK8_DIAER</name>
<protein>
    <submittedName>
        <fullName evidence="2">Uncharacterized protein</fullName>
    </submittedName>
</protein>
<proteinExistence type="predicted"/>
<evidence type="ECO:0000256" key="1">
    <source>
        <dbReference type="SAM" id="MobiDB-lite"/>
    </source>
</evidence>
<reference evidence="2 3" key="1">
    <citation type="submission" date="2024-02" db="EMBL/GenBank/DDBJ databases">
        <title>De novo assembly and annotation of 12 fungi associated with fruit tree decline syndrome in Ontario, Canada.</title>
        <authorList>
            <person name="Sulman M."/>
            <person name="Ellouze W."/>
            <person name="Ilyukhin E."/>
        </authorList>
    </citation>
    <scope>NUCLEOTIDE SEQUENCE [LARGE SCALE GENOMIC DNA]</scope>
    <source>
        <strain evidence="2 3">M169</strain>
    </source>
</reference>
<feature type="region of interest" description="Disordered" evidence="1">
    <location>
        <begin position="34"/>
        <end position="62"/>
    </location>
</feature>
<evidence type="ECO:0000313" key="2">
    <source>
        <dbReference type="EMBL" id="KAK7740330.1"/>
    </source>
</evidence>
<feature type="compositionally biased region" description="Basic and acidic residues" evidence="1">
    <location>
        <begin position="8"/>
        <end position="18"/>
    </location>
</feature>
<evidence type="ECO:0000313" key="3">
    <source>
        <dbReference type="Proteomes" id="UP001430848"/>
    </source>
</evidence>
<dbReference type="EMBL" id="JAKNSF020000003">
    <property type="protein sequence ID" value="KAK7740330.1"/>
    <property type="molecule type" value="Genomic_DNA"/>
</dbReference>
<keyword evidence="3" id="KW-1185">Reference proteome</keyword>
<sequence>MTALHLLKKTEPTADKHLPMKSFETQRTYTSLTSCSASSADSNNKNTNDRVNPWTGRPLRNTSFGGRHSNDWLFGSVAVKKSIKKGVKRVLHHE</sequence>
<gene>
    <name evidence="2" type="ORF">SLS63_001533</name>
</gene>
<comment type="caution">
    <text evidence="2">The sequence shown here is derived from an EMBL/GenBank/DDBJ whole genome shotgun (WGS) entry which is preliminary data.</text>
</comment>